<dbReference type="Gene3D" id="2.40.128.20">
    <property type="match status" value="1"/>
</dbReference>
<evidence type="ECO:0000256" key="3">
    <source>
        <dbReference type="ARBA" id="ARBA00022729"/>
    </source>
</evidence>
<evidence type="ECO:0000256" key="1">
    <source>
        <dbReference type="ARBA" id="ARBA00004613"/>
    </source>
</evidence>
<keyword evidence="3 5" id="KW-0732">Signal</keyword>
<comment type="similarity">
    <text evidence="4">Belongs to the calycin superfamily. Triabin family.</text>
</comment>
<evidence type="ECO:0000313" key="6">
    <source>
        <dbReference type="EnsemblMetazoa" id="XP_014242272.1"/>
    </source>
</evidence>
<evidence type="ECO:0000256" key="2">
    <source>
        <dbReference type="ARBA" id="ARBA00022525"/>
    </source>
</evidence>
<keyword evidence="2" id="KW-0964">Secreted</keyword>
<dbReference type="GO" id="GO:0006629">
    <property type="term" value="P:lipid metabolic process"/>
    <property type="evidence" value="ECO:0007669"/>
    <property type="project" value="TreeGrafter"/>
</dbReference>
<dbReference type="AlphaFoldDB" id="A0A8I6REE0"/>
<protein>
    <recommendedName>
        <fullName evidence="8">Apolipoprotein D</fullName>
    </recommendedName>
</protein>
<name>A0A8I6REE0_CIMLE</name>
<dbReference type="InterPro" id="IPR012674">
    <property type="entry name" value="Calycin"/>
</dbReference>
<proteinExistence type="inferred from homology"/>
<dbReference type="GO" id="GO:0030682">
    <property type="term" value="P:symbiont-mediated perturbation of host defenses"/>
    <property type="evidence" value="ECO:0007669"/>
    <property type="project" value="InterPro"/>
</dbReference>
<comment type="subcellular location">
    <subcellularLocation>
        <location evidence="1">Secreted</location>
    </subcellularLocation>
</comment>
<dbReference type="GeneID" id="106662590"/>
<evidence type="ECO:0000256" key="5">
    <source>
        <dbReference type="SAM" id="SignalP"/>
    </source>
</evidence>
<keyword evidence="7" id="KW-1185">Reference proteome</keyword>
<organism evidence="6 7">
    <name type="scientific">Cimex lectularius</name>
    <name type="common">Bed bug</name>
    <name type="synonym">Acanthia lectularia</name>
    <dbReference type="NCBI Taxonomy" id="79782"/>
    <lineage>
        <taxon>Eukaryota</taxon>
        <taxon>Metazoa</taxon>
        <taxon>Ecdysozoa</taxon>
        <taxon>Arthropoda</taxon>
        <taxon>Hexapoda</taxon>
        <taxon>Insecta</taxon>
        <taxon>Pterygota</taxon>
        <taxon>Neoptera</taxon>
        <taxon>Paraneoptera</taxon>
        <taxon>Hemiptera</taxon>
        <taxon>Heteroptera</taxon>
        <taxon>Panheteroptera</taxon>
        <taxon>Cimicomorpha</taxon>
        <taxon>Cimicidae</taxon>
        <taxon>Cimex</taxon>
    </lineage>
</organism>
<dbReference type="GO" id="GO:0005737">
    <property type="term" value="C:cytoplasm"/>
    <property type="evidence" value="ECO:0007669"/>
    <property type="project" value="TreeGrafter"/>
</dbReference>
<dbReference type="EnsemblMetazoa" id="XM_014386786.2">
    <property type="protein sequence ID" value="XP_014242272.1"/>
    <property type="gene ID" value="LOC106662590"/>
</dbReference>
<dbReference type="SUPFAM" id="SSF50814">
    <property type="entry name" value="Lipocalins"/>
    <property type="match status" value="1"/>
</dbReference>
<dbReference type="OMA" id="VGCGPNE"/>
<evidence type="ECO:0000256" key="4">
    <source>
        <dbReference type="ARBA" id="ARBA00034121"/>
    </source>
</evidence>
<dbReference type="PANTHER" id="PTHR10612:SF34">
    <property type="entry name" value="APOLIPOPROTEIN D"/>
    <property type="match status" value="1"/>
</dbReference>
<feature type="signal peptide" evidence="5">
    <location>
        <begin position="1"/>
        <end position="37"/>
    </location>
</feature>
<dbReference type="KEGG" id="clec:106662590"/>
<sequence>MASRKPKDSDHNRLVKMNSKFLPVLALLGLCAFGSSAESESPFPWKFGKCLVPPVVEEFQVEKFFNGHWYQQASFGDFLFTANGVCPTREYQVVEDEVRELDYHYEQWLAKYVTVYGNSKTNFFKKGKAYFPMTYHLLNGLVQYVAPTYVVATDYVTWALVYSCKQNLFLKTESAWLMARSRTGWNVTAEVNKTMTDAGLKLADFTFATNVGCGPNEPHL</sequence>
<dbReference type="InterPro" id="IPR005657">
    <property type="entry name" value="Triabi/Procalin"/>
</dbReference>
<evidence type="ECO:0008006" key="8">
    <source>
        <dbReference type="Google" id="ProtNLM"/>
    </source>
</evidence>
<dbReference type="GO" id="GO:0000302">
    <property type="term" value="P:response to reactive oxygen species"/>
    <property type="evidence" value="ECO:0007669"/>
    <property type="project" value="TreeGrafter"/>
</dbReference>
<reference evidence="6" key="1">
    <citation type="submission" date="2022-01" db="UniProtKB">
        <authorList>
            <consortium name="EnsemblMetazoa"/>
        </authorList>
    </citation>
    <scope>IDENTIFICATION</scope>
</reference>
<evidence type="ECO:0000313" key="7">
    <source>
        <dbReference type="Proteomes" id="UP000494040"/>
    </source>
</evidence>
<feature type="chain" id="PRO_5035241836" description="Apolipoprotein D" evidence="5">
    <location>
        <begin position="38"/>
        <end position="220"/>
    </location>
</feature>
<dbReference type="GO" id="GO:0005576">
    <property type="term" value="C:extracellular region"/>
    <property type="evidence" value="ECO:0007669"/>
    <property type="project" value="UniProtKB-SubCell"/>
</dbReference>
<dbReference type="RefSeq" id="XP_014242272.1">
    <property type="nucleotide sequence ID" value="XM_014386786.2"/>
</dbReference>
<dbReference type="PANTHER" id="PTHR10612">
    <property type="entry name" value="APOLIPOPROTEIN D"/>
    <property type="match status" value="1"/>
</dbReference>
<dbReference type="Pfam" id="PF03973">
    <property type="entry name" value="Triabin"/>
    <property type="match status" value="1"/>
</dbReference>
<accession>A0A8I6REE0</accession>
<dbReference type="OrthoDB" id="565904at2759"/>
<dbReference type="Proteomes" id="UP000494040">
    <property type="component" value="Unassembled WGS sequence"/>
</dbReference>